<keyword evidence="3" id="KW-1185">Reference proteome</keyword>
<comment type="caution">
    <text evidence="2">The sequence shown here is derived from an EMBL/GenBank/DDBJ whole genome shotgun (WGS) entry which is preliminary data.</text>
</comment>
<dbReference type="Proteomes" id="UP001341840">
    <property type="component" value="Unassembled WGS sequence"/>
</dbReference>
<dbReference type="EMBL" id="JASCZI010000564">
    <property type="protein sequence ID" value="MED6112440.1"/>
    <property type="molecule type" value="Genomic_DNA"/>
</dbReference>
<reference evidence="2 3" key="1">
    <citation type="journal article" date="2023" name="Plants (Basel)">
        <title>Bridging the Gap: Combining Genomics and Transcriptomics Approaches to Understand Stylosanthes scabra, an Orphan Legume from the Brazilian Caatinga.</title>
        <authorList>
            <person name="Ferreira-Neto J.R.C."/>
            <person name="da Silva M.D."/>
            <person name="Binneck E."/>
            <person name="de Melo N.F."/>
            <person name="da Silva R.H."/>
            <person name="de Melo A.L.T.M."/>
            <person name="Pandolfi V."/>
            <person name="Bustamante F.O."/>
            <person name="Brasileiro-Vidal A.C."/>
            <person name="Benko-Iseppon A.M."/>
        </authorList>
    </citation>
    <scope>NUCLEOTIDE SEQUENCE [LARGE SCALE GENOMIC DNA]</scope>
    <source>
        <tissue evidence="2">Leaves</tissue>
    </source>
</reference>
<accession>A0ABU6QLD9</accession>
<name>A0ABU6QLD9_9FABA</name>
<gene>
    <name evidence="2" type="ORF">PIB30_061742</name>
</gene>
<feature type="compositionally biased region" description="Acidic residues" evidence="1">
    <location>
        <begin position="49"/>
        <end position="60"/>
    </location>
</feature>
<evidence type="ECO:0000313" key="2">
    <source>
        <dbReference type="EMBL" id="MED6112440.1"/>
    </source>
</evidence>
<proteinExistence type="predicted"/>
<evidence type="ECO:0000256" key="1">
    <source>
        <dbReference type="SAM" id="MobiDB-lite"/>
    </source>
</evidence>
<protein>
    <submittedName>
        <fullName evidence="2">Uncharacterized protein</fullName>
    </submittedName>
</protein>
<organism evidence="2 3">
    <name type="scientific">Stylosanthes scabra</name>
    <dbReference type="NCBI Taxonomy" id="79078"/>
    <lineage>
        <taxon>Eukaryota</taxon>
        <taxon>Viridiplantae</taxon>
        <taxon>Streptophyta</taxon>
        <taxon>Embryophyta</taxon>
        <taxon>Tracheophyta</taxon>
        <taxon>Spermatophyta</taxon>
        <taxon>Magnoliopsida</taxon>
        <taxon>eudicotyledons</taxon>
        <taxon>Gunneridae</taxon>
        <taxon>Pentapetalae</taxon>
        <taxon>rosids</taxon>
        <taxon>fabids</taxon>
        <taxon>Fabales</taxon>
        <taxon>Fabaceae</taxon>
        <taxon>Papilionoideae</taxon>
        <taxon>50 kb inversion clade</taxon>
        <taxon>dalbergioids sensu lato</taxon>
        <taxon>Dalbergieae</taxon>
        <taxon>Pterocarpus clade</taxon>
        <taxon>Stylosanthes</taxon>
    </lineage>
</organism>
<feature type="compositionally biased region" description="Basic and acidic residues" evidence="1">
    <location>
        <begin position="34"/>
        <end position="48"/>
    </location>
</feature>
<evidence type="ECO:0000313" key="3">
    <source>
        <dbReference type="Proteomes" id="UP001341840"/>
    </source>
</evidence>
<feature type="region of interest" description="Disordered" evidence="1">
    <location>
        <begin position="172"/>
        <end position="196"/>
    </location>
</feature>
<feature type="compositionally biased region" description="Basic and acidic residues" evidence="1">
    <location>
        <begin position="172"/>
        <end position="181"/>
    </location>
</feature>
<sequence>MERGDQFSYPPHTHSTVLETRLIHQINIPNHQTEAQHYHPPAPEHDITNSDDFDDSEGDGGESAAGAEAGEGVEGERGGDVVEDGLGLVTVEGVGVGLEVGGDGEMMCVHHSWFEALSIVDNWFEPQKHHEQVMLKSCTGAPRPNVVWTPKLMGNHQKSSLQVCEPTKKRFHQESTKRGLREQGSSHICTREGHPGVLSTTFEPRLHVAQTWSSPSHKSSHQAPQATQ</sequence>
<feature type="region of interest" description="Disordered" evidence="1">
    <location>
        <begin position="34"/>
        <end position="80"/>
    </location>
</feature>